<dbReference type="InterPro" id="IPR000742">
    <property type="entry name" value="EGF"/>
</dbReference>
<keyword evidence="3 5" id="KW-1015">Disulfide bond</keyword>
<dbReference type="GeneID" id="20252463"/>
<dbReference type="SUPFAM" id="SSF57196">
    <property type="entry name" value="EGF/Laminin"/>
    <property type="match status" value="1"/>
</dbReference>
<keyword evidence="4" id="KW-0325">Glycoprotein</keyword>
<evidence type="ECO:0000256" key="1">
    <source>
        <dbReference type="ARBA" id="ARBA00007384"/>
    </source>
</evidence>
<feature type="non-terminal residue" evidence="7">
    <location>
        <position position="1"/>
    </location>
</feature>
<comment type="similarity">
    <text evidence="1">Belongs to the EGF-CFC (Cripto-1/FRL1/Cryptic) family.</text>
</comment>
<dbReference type="STRING" id="225164.V4BHT0"/>
<evidence type="ECO:0000256" key="2">
    <source>
        <dbReference type="ARBA" id="ARBA00022536"/>
    </source>
</evidence>
<dbReference type="PROSITE" id="PS00022">
    <property type="entry name" value="EGF_1"/>
    <property type="match status" value="1"/>
</dbReference>
<feature type="disulfide bond" evidence="5">
    <location>
        <begin position="15"/>
        <end position="24"/>
    </location>
</feature>
<accession>V4BHT0</accession>
<proteinExistence type="inferred from homology"/>
<comment type="caution">
    <text evidence="5">Lacks conserved residue(s) required for the propagation of feature annotation.</text>
</comment>
<keyword evidence="8" id="KW-1185">Reference proteome</keyword>
<dbReference type="OMA" id="DIRKERC"/>
<dbReference type="AlphaFoldDB" id="V4BHT0"/>
<evidence type="ECO:0000313" key="7">
    <source>
        <dbReference type="EMBL" id="ESO88329.1"/>
    </source>
</evidence>
<dbReference type="Pfam" id="PF09443">
    <property type="entry name" value="CFC"/>
    <property type="match status" value="1"/>
</dbReference>
<dbReference type="Proteomes" id="UP000030746">
    <property type="component" value="Unassembled WGS sequence"/>
</dbReference>
<evidence type="ECO:0000256" key="3">
    <source>
        <dbReference type="ARBA" id="ARBA00023157"/>
    </source>
</evidence>
<evidence type="ECO:0000259" key="6">
    <source>
        <dbReference type="PROSITE" id="PS50026"/>
    </source>
</evidence>
<organism evidence="7 8">
    <name type="scientific">Lottia gigantea</name>
    <name type="common">Giant owl limpet</name>
    <dbReference type="NCBI Taxonomy" id="225164"/>
    <lineage>
        <taxon>Eukaryota</taxon>
        <taxon>Metazoa</taxon>
        <taxon>Spiralia</taxon>
        <taxon>Lophotrochozoa</taxon>
        <taxon>Mollusca</taxon>
        <taxon>Gastropoda</taxon>
        <taxon>Patellogastropoda</taxon>
        <taxon>Lottioidea</taxon>
        <taxon>Lottiidae</taxon>
        <taxon>Lottia</taxon>
    </lineage>
</organism>
<dbReference type="OrthoDB" id="9893603at2759"/>
<reference evidence="7 8" key="1">
    <citation type="journal article" date="2013" name="Nature">
        <title>Insights into bilaterian evolution from three spiralian genomes.</title>
        <authorList>
            <person name="Simakov O."/>
            <person name="Marletaz F."/>
            <person name="Cho S.J."/>
            <person name="Edsinger-Gonzales E."/>
            <person name="Havlak P."/>
            <person name="Hellsten U."/>
            <person name="Kuo D.H."/>
            <person name="Larsson T."/>
            <person name="Lv J."/>
            <person name="Arendt D."/>
            <person name="Savage R."/>
            <person name="Osoegawa K."/>
            <person name="de Jong P."/>
            <person name="Grimwood J."/>
            <person name="Chapman J.A."/>
            <person name="Shapiro H."/>
            <person name="Aerts A."/>
            <person name="Otillar R.P."/>
            <person name="Terry A.Y."/>
            <person name="Boore J.L."/>
            <person name="Grigoriev I.V."/>
            <person name="Lindberg D.R."/>
            <person name="Seaver E.C."/>
            <person name="Weisblat D.A."/>
            <person name="Putnam N.H."/>
            <person name="Rokhsar D.S."/>
        </authorList>
    </citation>
    <scope>NUCLEOTIDE SEQUENCE [LARGE SCALE GENOMIC DNA]</scope>
</reference>
<dbReference type="RefSeq" id="XP_009060944.1">
    <property type="nucleotide sequence ID" value="XM_009062696.1"/>
</dbReference>
<keyword evidence="2 5" id="KW-0245">EGF-like domain</keyword>
<dbReference type="PROSITE" id="PS50026">
    <property type="entry name" value="EGF_3"/>
    <property type="match status" value="1"/>
</dbReference>
<name>V4BHT0_LOTGI</name>
<feature type="domain" description="EGF-like" evidence="6">
    <location>
        <begin position="1"/>
        <end position="25"/>
    </location>
</feature>
<protein>
    <recommendedName>
        <fullName evidence="6">EGF-like domain-containing protein</fullName>
    </recommendedName>
</protein>
<sequence>CKNGGKLLLRSFCQCPSDFYGTFCQHLSQNRSCGRIMHGAWMESDCNICRCYDGLFHCIP</sequence>
<dbReference type="GO" id="GO:0007165">
    <property type="term" value="P:signal transduction"/>
    <property type="evidence" value="ECO:0007669"/>
    <property type="project" value="UniProtKB-ARBA"/>
</dbReference>
<dbReference type="CTD" id="20252463"/>
<gene>
    <name evidence="7" type="ORF">LOTGIDRAFT_80483</name>
</gene>
<dbReference type="EMBL" id="KB202719">
    <property type="protein sequence ID" value="ESO88329.1"/>
    <property type="molecule type" value="Genomic_DNA"/>
</dbReference>
<evidence type="ECO:0000256" key="4">
    <source>
        <dbReference type="ARBA" id="ARBA00023180"/>
    </source>
</evidence>
<dbReference type="HOGENOM" id="CLU_2948600_0_0_1"/>
<dbReference type="Gene3D" id="2.10.25.10">
    <property type="entry name" value="Laminin"/>
    <property type="match status" value="1"/>
</dbReference>
<feature type="non-terminal residue" evidence="7">
    <location>
        <position position="60"/>
    </location>
</feature>
<evidence type="ECO:0000256" key="5">
    <source>
        <dbReference type="PROSITE-ProRule" id="PRU00076"/>
    </source>
</evidence>
<dbReference type="KEGG" id="lgi:LOTGIDRAFT_80483"/>
<dbReference type="InterPro" id="IPR019011">
    <property type="entry name" value="Cryptic/Cripto_CFC-dom"/>
</dbReference>
<evidence type="ECO:0000313" key="8">
    <source>
        <dbReference type="Proteomes" id="UP000030746"/>
    </source>
</evidence>